<comment type="caution">
    <text evidence="1">The sequence shown here is derived from an EMBL/GenBank/DDBJ whole genome shotgun (WGS) entry which is preliminary data.</text>
</comment>
<evidence type="ECO:0000313" key="2">
    <source>
        <dbReference type="Proteomes" id="UP001396334"/>
    </source>
</evidence>
<sequence length="99" mass="10918">MEKKSVISLEIAGAAEGEKSRILIKIEDFVDEEVWIDGESDNSDKSIQAIDDNSGASGNWSDVRNSLEMGEAMGFRFKGCMIKVIEHLAGLEEGIPKWD</sequence>
<protein>
    <submittedName>
        <fullName evidence="1">Uncharacterized protein</fullName>
    </submittedName>
</protein>
<accession>A0ABR2T640</accession>
<organism evidence="1 2">
    <name type="scientific">Hibiscus sabdariffa</name>
    <name type="common">roselle</name>
    <dbReference type="NCBI Taxonomy" id="183260"/>
    <lineage>
        <taxon>Eukaryota</taxon>
        <taxon>Viridiplantae</taxon>
        <taxon>Streptophyta</taxon>
        <taxon>Embryophyta</taxon>
        <taxon>Tracheophyta</taxon>
        <taxon>Spermatophyta</taxon>
        <taxon>Magnoliopsida</taxon>
        <taxon>eudicotyledons</taxon>
        <taxon>Gunneridae</taxon>
        <taxon>Pentapetalae</taxon>
        <taxon>rosids</taxon>
        <taxon>malvids</taxon>
        <taxon>Malvales</taxon>
        <taxon>Malvaceae</taxon>
        <taxon>Malvoideae</taxon>
        <taxon>Hibiscus</taxon>
    </lineage>
</organism>
<evidence type="ECO:0000313" key="1">
    <source>
        <dbReference type="EMBL" id="KAK9032970.1"/>
    </source>
</evidence>
<proteinExistence type="predicted"/>
<keyword evidence="2" id="KW-1185">Reference proteome</keyword>
<reference evidence="1 2" key="1">
    <citation type="journal article" date="2024" name="G3 (Bethesda)">
        <title>Genome assembly of Hibiscus sabdariffa L. provides insights into metabolisms of medicinal natural products.</title>
        <authorList>
            <person name="Kim T."/>
        </authorList>
    </citation>
    <scope>NUCLEOTIDE SEQUENCE [LARGE SCALE GENOMIC DNA]</scope>
    <source>
        <strain evidence="1">TK-2024</strain>
        <tissue evidence="1">Old leaves</tissue>
    </source>
</reference>
<name>A0ABR2T640_9ROSI</name>
<dbReference type="EMBL" id="JBBPBN010000008">
    <property type="protein sequence ID" value="KAK9032970.1"/>
    <property type="molecule type" value="Genomic_DNA"/>
</dbReference>
<gene>
    <name evidence="1" type="ORF">V6N11_018012</name>
</gene>
<dbReference type="Proteomes" id="UP001396334">
    <property type="component" value="Unassembled WGS sequence"/>
</dbReference>